<dbReference type="InterPro" id="IPR014017">
    <property type="entry name" value="DNA_helicase_UvrD-like_C"/>
</dbReference>
<protein>
    <recommendedName>
        <fullName evidence="7">DNA 3'-5' helicase</fullName>
        <ecNumber evidence="7">5.6.2.4</ecNumber>
    </recommendedName>
</protein>
<dbReference type="InterPro" id="IPR027417">
    <property type="entry name" value="P-loop_NTPase"/>
</dbReference>
<dbReference type="Pfam" id="PF00580">
    <property type="entry name" value="UvrD-helicase"/>
    <property type="match status" value="1"/>
</dbReference>
<reference evidence="11 12" key="1">
    <citation type="submission" date="2019-02" db="EMBL/GenBank/DDBJ databases">
        <title>Deep-cultivation of Planctomycetes and their phenomic and genomic characterization uncovers novel biology.</title>
        <authorList>
            <person name="Wiegand S."/>
            <person name="Jogler M."/>
            <person name="Boedeker C."/>
            <person name="Pinto D."/>
            <person name="Vollmers J."/>
            <person name="Rivas-Marin E."/>
            <person name="Kohn T."/>
            <person name="Peeters S.H."/>
            <person name="Heuer A."/>
            <person name="Rast P."/>
            <person name="Oberbeckmann S."/>
            <person name="Bunk B."/>
            <person name="Jeske O."/>
            <person name="Meyerdierks A."/>
            <person name="Storesund J.E."/>
            <person name="Kallscheuer N."/>
            <person name="Luecker S."/>
            <person name="Lage O.M."/>
            <person name="Pohl T."/>
            <person name="Merkel B.J."/>
            <person name="Hornburger P."/>
            <person name="Mueller R.-W."/>
            <person name="Bruemmer F."/>
            <person name="Labrenz M."/>
            <person name="Spormann A.M."/>
            <person name="Op den Camp H."/>
            <person name="Overmann J."/>
            <person name="Amann R."/>
            <person name="Jetten M.S.M."/>
            <person name="Mascher T."/>
            <person name="Medema M.H."/>
            <person name="Devos D.P."/>
            <person name="Kaster A.-K."/>
            <person name="Ovreas L."/>
            <person name="Rohde M."/>
            <person name="Galperin M.Y."/>
            <person name="Jogler C."/>
        </authorList>
    </citation>
    <scope>NUCLEOTIDE SEQUENCE [LARGE SCALE GENOMIC DNA]</scope>
    <source>
        <strain evidence="11 12">Pan161</strain>
    </source>
</reference>
<feature type="domain" description="UvrD-like helicase ATP-binding" evidence="10">
    <location>
        <begin position="230"/>
        <end position="502"/>
    </location>
</feature>
<organism evidence="11 12">
    <name type="scientific">Gimesia algae</name>
    <dbReference type="NCBI Taxonomy" id="2527971"/>
    <lineage>
        <taxon>Bacteria</taxon>
        <taxon>Pseudomonadati</taxon>
        <taxon>Planctomycetota</taxon>
        <taxon>Planctomycetia</taxon>
        <taxon>Planctomycetales</taxon>
        <taxon>Planctomycetaceae</taxon>
        <taxon>Gimesia</taxon>
    </lineage>
</organism>
<dbReference type="GO" id="GO:0003677">
    <property type="term" value="F:DNA binding"/>
    <property type="evidence" value="ECO:0007669"/>
    <property type="project" value="InterPro"/>
</dbReference>
<keyword evidence="5" id="KW-0413">Isomerase</keyword>
<feature type="binding site" evidence="9">
    <location>
        <begin position="251"/>
        <end position="258"/>
    </location>
    <ligand>
        <name>ATP</name>
        <dbReference type="ChEBI" id="CHEBI:30616"/>
    </ligand>
</feature>
<dbReference type="InterPro" id="IPR000212">
    <property type="entry name" value="DNA_helicase_UvrD/REP"/>
</dbReference>
<evidence type="ECO:0000313" key="11">
    <source>
        <dbReference type="EMBL" id="QDT90168.1"/>
    </source>
</evidence>
<keyword evidence="12" id="KW-1185">Reference proteome</keyword>
<evidence type="ECO:0000256" key="4">
    <source>
        <dbReference type="ARBA" id="ARBA00022840"/>
    </source>
</evidence>
<evidence type="ECO:0000256" key="9">
    <source>
        <dbReference type="PROSITE-ProRule" id="PRU00560"/>
    </source>
</evidence>
<evidence type="ECO:0000256" key="3">
    <source>
        <dbReference type="ARBA" id="ARBA00022806"/>
    </source>
</evidence>
<dbReference type="SUPFAM" id="SSF52540">
    <property type="entry name" value="P-loop containing nucleoside triphosphate hydrolases"/>
    <property type="match status" value="1"/>
</dbReference>
<dbReference type="GO" id="GO:0043138">
    <property type="term" value="F:3'-5' DNA helicase activity"/>
    <property type="evidence" value="ECO:0007669"/>
    <property type="project" value="UniProtKB-EC"/>
</dbReference>
<evidence type="ECO:0000313" key="12">
    <source>
        <dbReference type="Proteomes" id="UP000316855"/>
    </source>
</evidence>
<dbReference type="GO" id="GO:0005829">
    <property type="term" value="C:cytosol"/>
    <property type="evidence" value="ECO:0007669"/>
    <property type="project" value="TreeGrafter"/>
</dbReference>
<keyword evidence="4 9" id="KW-0067">ATP-binding</keyword>
<keyword evidence="3 9" id="KW-0347">Helicase</keyword>
<evidence type="ECO:0000256" key="8">
    <source>
        <dbReference type="ARBA" id="ARBA00048988"/>
    </source>
</evidence>
<evidence type="ECO:0000256" key="1">
    <source>
        <dbReference type="ARBA" id="ARBA00022741"/>
    </source>
</evidence>
<keyword evidence="1 9" id="KW-0547">Nucleotide-binding</keyword>
<gene>
    <name evidence="11" type="primary">yjcD</name>
    <name evidence="11" type="ORF">Pan161_18180</name>
</gene>
<evidence type="ECO:0000256" key="6">
    <source>
        <dbReference type="ARBA" id="ARBA00034617"/>
    </source>
</evidence>
<dbReference type="PANTHER" id="PTHR11070:SF45">
    <property type="entry name" value="DNA 3'-5' HELICASE"/>
    <property type="match status" value="1"/>
</dbReference>
<evidence type="ECO:0000259" key="10">
    <source>
        <dbReference type="PROSITE" id="PS51198"/>
    </source>
</evidence>
<dbReference type="EMBL" id="CP036343">
    <property type="protein sequence ID" value="QDT90168.1"/>
    <property type="molecule type" value="Genomic_DNA"/>
</dbReference>
<dbReference type="Pfam" id="PF13361">
    <property type="entry name" value="UvrD_C"/>
    <property type="match status" value="1"/>
</dbReference>
<evidence type="ECO:0000256" key="5">
    <source>
        <dbReference type="ARBA" id="ARBA00023235"/>
    </source>
</evidence>
<dbReference type="GO" id="GO:0016887">
    <property type="term" value="F:ATP hydrolysis activity"/>
    <property type="evidence" value="ECO:0007669"/>
    <property type="project" value="RHEA"/>
</dbReference>
<dbReference type="Proteomes" id="UP000316855">
    <property type="component" value="Chromosome"/>
</dbReference>
<dbReference type="GO" id="GO:0000725">
    <property type="term" value="P:recombinational repair"/>
    <property type="evidence" value="ECO:0007669"/>
    <property type="project" value="TreeGrafter"/>
</dbReference>
<proteinExistence type="predicted"/>
<keyword evidence="2 9" id="KW-0378">Hydrolase</keyword>
<comment type="catalytic activity">
    <reaction evidence="8">
        <text>ATP + H2O = ADP + phosphate + H(+)</text>
        <dbReference type="Rhea" id="RHEA:13065"/>
        <dbReference type="ChEBI" id="CHEBI:15377"/>
        <dbReference type="ChEBI" id="CHEBI:15378"/>
        <dbReference type="ChEBI" id="CHEBI:30616"/>
        <dbReference type="ChEBI" id="CHEBI:43474"/>
        <dbReference type="ChEBI" id="CHEBI:456216"/>
        <dbReference type="EC" id="5.6.2.4"/>
    </reaction>
</comment>
<evidence type="ECO:0000256" key="7">
    <source>
        <dbReference type="ARBA" id="ARBA00034808"/>
    </source>
</evidence>
<dbReference type="Gene3D" id="3.40.50.300">
    <property type="entry name" value="P-loop containing nucleotide triphosphate hydrolases"/>
    <property type="match status" value="2"/>
</dbReference>
<dbReference type="PROSITE" id="PS51198">
    <property type="entry name" value="UVRD_HELICASE_ATP_BIND"/>
    <property type="match status" value="1"/>
</dbReference>
<accession>A0A517VB03</accession>
<dbReference type="SUPFAM" id="SSF143011">
    <property type="entry name" value="RelE-like"/>
    <property type="match status" value="1"/>
</dbReference>
<dbReference type="PANTHER" id="PTHR11070">
    <property type="entry name" value="UVRD / RECB / PCRA DNA HELICASE FAMILY MEMBER"/>
    <property type="match status" value="1"/>
</dbReference>
<dbReference type="RefSeq" id="WP_145225924.1">
    <property type="nucleotide sequence ID" value="NZ_CP036343.1"/>
</dbReference>
<comment type="catalytic activity">
    <reaction evidence="6">
        <text>Couples ATP hydrolysis with the unwinding of duplex DNA by translocating in the 3'-5' direction.</text>
        <dbReference type="EC" id="5.6.2.4"/>
    </reaction>
</comment>
<dbReference type="GO" id="GO:0005524">
    <property type="term" value="F:ATP binding"/>
    <property type="evidence" value="ECO:0007669"/>
    <property type="project" value="UniProtKB-UniRule"/>
</dbReference>
<dbReference type="InterPro" id="IPR035093">
    <property type="entry name" value="RelE/ParE_toxin_dom_sf"/>
</dbReference>
<dbReference type="Gene3D" id="3.30.2310.20">
    <property type="entry name" value="RelE-like"/>
    <property type="match status" value="1"/>
</dbReference>
<sequence length="691" mass="78830">MQFRIAHTFTDSLTKLTGEEQKSVKMTAFDLQMDPSGPGLQFHRIDGAKDKHFWSVRVNRDIRLIIHKTEASFLLCYVDHHDDAYDWAERRKLEIHPKTGAAQMVEIRETVKEITVPRYVESVEPSNSPKLFESLDESELLKYGIPVDWIDDVHNATEDSLFELIEHLPEEAAEVLLELATGGKPQLVQTTSGAVNPFDHPDAQRRFHVVTNQEELRLALNYPWEKWLVFLHPEQRKLVQKQYNGPVKVSGSAGTGKTVVALHRAAYLAEKNPQARLLVTTFSEALAEALKNKLRYLIGNSPKLFERVEVHSIDQTGYRLYSANIGNPDLIDKSDLSKMLQEASEFEGTHRFSQQFIWSEWNDIVDAWQLDSWEMYRDVSRLGRKTRLGEKQRSQLWTIFERVRNKLTEQNLLTKASMFSEITKYLQQEHKCPYDYAIVDESQDFGIPEMKFLSAMGSSHPDSLFFAGDLGQRIFQLPFSWMSLGIDIRGRSHTLHINYRTSHQIRGQADRLLPVELSDVDGNTENRKGTVSAFSGPNPTIRIFDSEDLEIDGVVQWLRDRIAEGVQAEEIGLIVRSENEINRASKVIESLGLKAVILGDSIETNPDSVSVLTMHLAKGLEFRVVAVMACDDEVVPLQSRLESITDESDLEEVYNTERHLLYVACTRARDQLMVSGVDPASEFLDDLKEDN</sequence>
<dbReference type="KEGG" id="gax:Pan161_18180"/>
<dbReference type="AlphaFoldDB" id="A0A517VB03"/>
<dbReference type="EC" id="5.6.2.4" evidence="7"/>
<evidence type="ECO:0000256" key="2">
    <source>
        <dbReference type="ARBA" id="ARBA00022801"/>
    </source>
</evidence>
<dbReference type="InterPro" id="IPR014016">
    <property type="entry name" value="UvrD-like_ATP-bd"/>
</dbReference>
<name>A0A517VB03_9PLAN</name>
<dbReference type="OrthoDB" id="9787585at2"/>